<comment type="similarity">
    <text evidence="7">Belongs to the class I-like SAM-binding methyltransferase superfamily. TrmB family.</text>
</comment>
<feature type="binding site" evidence="7">
    <location>
        <position position="157"/>
    </location>
    <ligand>
        <name>substrate</name>
    </ligand>
</feature>
<evidence type="ECO:0000256" key="7">
    <source>
        <dbReference type="HAMAP-Rule" id="MF_01057"/>
    </source>
</evidence>
<dbReference type="InterPro" id="IPR029063">
    <property type="entry name" value="SAM-dependent_MTases_sf"/>
</dbReference>
<feature type="binding site" evidence="7">
    <location>
        <position position="153"/>
    </location>
    <ligand>
        <name>S-adenosyl-L-methionine</name>
        <dbReference type="ChEBI" id="CHEBI:59789"/>
    </ligand>
</feature>
<feature type="binding site" evidence="7">
    <location>
        <begin position="226"/>
        <end position="229"/>
    </location>
    <ligand>
        <name>substrate</name>
    </ligand>
</feature>
<protein>
    <recommendedName>
        <fullName evidence="7">tRNA (guanine-N(7)-)-methyltransferase</fullName>
        <ecNumber evidence="7">2.1.1.33</ecNumber>
    </recommendedName>
    <alternativeName>
        <fullName evidence="7">tRNA (guanine(46)-N(7))-methyltransferase</fullName>
    </alternativeName>
    <alternativeName>
        <fullName evidence="7">tRNA(m7G46)-methyltransferase</fullName>
    </alternativeName>
</protein>
<keyword evidence="4 7" id="KW-0808">Transferase</keyword>
<proteinExistence type="inferred from homology"/>
<comment type="function">
    <text evidence="2 7">Catalyzes the formation of N(7)-methylguanine at position 46 (m7G46) in tRNA.</text>
</comment>
<dbReference type="HAMAP" id="MF_01057">
    <property type="entry name" value="tRNA_methyltr_TrmB"/>
    <property type="match status" value="1"/>
</dbReference>
<dbReference type="SUPFAM" id="SSF53335">
    <property type="entry name" value="S-adenosyl-L-methionine-dependent methyltransferases"/>
    <property type="match status" value="1"/>
</dbReference>
<evidence type="ECO:0000313" key="9">
    <source>
        <dbReference type="Proteomes" id="UP000198862"/>
    </source>
</evidence>
<dbReference type="NCBIfam" id="TIGR00091">
    <property type="entry name" value="tRNA (guanosine(46)-N7)-methyltransferase TrmB"/>
    <property type="match status" value="1"/>
</dbReference>
<keyword evidence="5 7" id="KW-0949">S-adenosyl-L-methionine</keyword>
<dbReference type="PANTHER" id="PTHR23417">
    <property type="entry name" value="3-DEOXY-D-MANNO-OCTULOSONIC-ACID TRANSFERASE/TRNA GUANINE-N 7 - -METHYLTRANSFERASE"/>
    <property type="match status" value="1"/>
</dbReference>
<dbReference type="Proteomes" id="UP000198862">
    <property type="component" value="Unassembled WGS sequence"/>
</dbReference>
<dbReference type="EC" id="2.1.1.33" evidence="7"/>
<dbReference type="STRING" id="1123010.SAMN02745724_03527"/>
<dbReference type="GO" id="GO:0008176">
    <property type="term" value="F:tRNA (guanine(46)-N7)-methyltransferase activity"/>
    <property type="evidence" value="ECO:0007669"/>
    <property type="project" value="UniProtKB-UniRule"/>
</dbReference>
<keyword evidence="9" id="KW-1185">Reference proteome</keyword>
<comment type="catalytic activity">
    <reaction evidence="1 7">
        <text>guanosine(46) in tRNA + S-adenosyl-L-methionine = N(7)-methylguanosine(46) in tRNA + S-adenosyl-L-homocysteine</text>
        <dbReference type="Rhea" id="RHEA:42708"/>
        <dbReference type="Rhea" id="RHEA-COMP:10188"/>
        <dbReference type="Rhea" id="RHEA-COMP:10189"/>
        <dbReference type="ChEBI" id="CHEBI:57856"/>
        <dbReference type="ChEBI" id="CHEBI:59789"/>
        <dbReference type="ChEBI" id="CHEBI:74269"/>
        <dbReference type="ChEBI" id="CHEBI:74480"/>
        <dbReference type="EC" id="2.1.1.33"/>
    </reaction>
</comment>
<gene>
    <name evidence="7" type="primary">trmB</name>
    <name evidence="8" type="ORF">SAMN02745724_03527</name>
</gene>
<dbReference type="Pfam" id="PF02390">
    <property type="entry name" value="Methyltransf_4"/>
    <property type="match status" value="1"/>
</dbReference>
<evidence type="ECO:0000256" key="1">
    <source>
        <dbReference type="ARBA" id="ARBA00000142"/>
    </source>
</evidence>
<evidence type="ECO:0000256" key="4">
    <source>
        <dbReference type="ARBA" id="ARBA00022679"/>
    </source>
</evidence>
<comment type="pathway">
    <text evidence="7">tRNA modification; N(7)-methylguanine-tRNA biosynthesis.</text>
</comment>
<dbReference type="CDD" id="cd02440">
    <property type="entry name" value="AdoMet_MTases"/>
    <property type="match status" value="1"/>
</dbReference>
<dbReference type="InterPro" id="IPR055361">
    <property type="entry name" value="tRNA_methyltr_TrmB_bact"/>
</dbReference>
<organism evidence="8 9">
    <name type="scientific">Pseudoalteromonas denitrificans DSM 6059</name>
    <dbReference type="NCBI Taxonomy" id="1123010"/>
    <lineage>
        <taxon>Bacteria</taxon>
        <taxon>Pseudomonadati</taxon>
        <taxon>Pseudomonadota</taxon>
        <taxon>Gammaproteobacteria</taxon>
        <taxon>Alteromonadales</taxon>
        <taxon>Pseudoalteromonadaceae</taxon>
        <taxon>Pseudoalteromonas</taxon>
    </lineage>
</organism>
<feature type="binding site" evidence="7">
    <location>
        <position position="189"/>
    </location>
    <ligand>
        <name>substrate</name>
    </ligand>
</feature>
<dbReference type="EMBL" id="FOLO01000033">
    <property type="protein sequence ID" value="SFD11351.1"/>
    <property type="molecule type" value="Genomic_DNA"/>
</dbReference>
<dbReference type="AlphaFoldDB" id="A0A1I1PNG0"/>
<feature type="binding site" evidence="7">
    <location>
        <position position="130"/>
    </location>
    <ligand>
        <name>S-adenosyl-L-methionine</name>
        <dbReference type="ChEBI" id="CHEBI:59789"/>
    </ligand>
</feature>
<dbReference type="Gene3D" id="3.40.50.150">
    <property type="entry name" value="Vaccinia Virus protein VP39"/>
    <property type="match status" value="1"/>
</dbReference>
<keyword evidence="6 7" id="KW-0819">tRNA processing</keyword>
<sequence length="248" mass="28528">MTWLVVKMSEKDQTRLEQAKESGKYIRTIRSFVKREGRLTNGQANAIEQSWPTMGLVHENGLLDFKLTFNNDNDVVLEIGFGMGKSLVEMATQAPDQNFIGIEVHRPGVGACLLDAAQAEVTNLRVYEHDAVEVLADCIADNSLSRVQLFFPDPWHKKRHHKRRIVQAEFVENLRTKLKIGGVFHMATDWENYAEHMLEVMNSATAFKNQSSNNDYMPRPDFRPLTKFEKRGHRLGHGVWDLMFERVE</sequence>
<feature type="binding site" evidence="7">
    <location>
        <position position="103"/>
    </location>
    <ligand>
        <name>S-adenosyl-L-methionine</name>
        <dbReference type="ChEBI" id="CHEBI:59789"/>
    </ligand>
</feature>
<evidence type="ECO:0000256" key="5">
    <source>
        <dbReference type="ARBA" id="ARBA00022691"/>
    </source>
</evidence>
<evidence type="ECO:0000256" key="3">
    <source>
        <dbReference type="ARBA" id="ARBA00022603"/>
    </source>
</evidence>
<accession>A0A1I1PNG0</accession>
<name>A0A1I1PNG0_9GAMM</name>
<dbReference type="FunFam" id="3.40.50.150:FF:000024">
    <property type="entry name" value="tRNA (guanine-N(7)-)-methyltransferase"/>
    <property type="match status" value="1"/>
</dbReference>
<dbReference type="PROSITE" id="PS51625">
    <property type="entry name" value="SAM_MT_TRMB"/>
    <property type="match status" value="1"/>
</dbReference>
<comment type="caution">
    <text evidence="7">Lacks conserved residue(s) required for the propagation of feature annotation.</text>
</comment>
<dbReference type="PANTHER" id="PTHR23417:SF14">
    <property type="entry name" value="PENTACOTRIPEPTIDE-REPEAT REGION OF PRORP DOMAIN-CONTAINING PROTEIN"/>
    <property type="match status" value="1"/>
</dbReference>
<evidence type="ECO:0000256" key="6">
    <source>
        <dbReference type="ARBA" id="ARBA00022694"/>
    </source>
</evidence>
<evidence type="ECO:0000256" key="2">
    <source>
        <dbReference type="ARBA" id="ARBA00003015"/>
    </source>
</evidence>
<evidence type="ECO:0000313" key="8">
    <source>
        <dbReference type="EMBL" id="SFD11351.1"/>
    </source>
</evidence>
<dbReference type="UniPathway" id="UPA00989"/>
<feature type="binding site" evidence="7">
    <location>
        <position position="78"/>
    </location>
    <ligand>
        <name>S-adenosyl-L-methionine</name>
        <dbReference type="ChEBI" id="CHEBI:59789"/>
    </ligand>
</feature>
<reference evidence="8 9" key="1">
    <citation type="submission" date="2016-10" db="EMBL/GenBank/DDBJ databases">
        <authorList>
            <person name="de Groot N.N."/>
        </authorList>
    </citation>
    <scope>NUCLEOTIDE SEQUENCE [LARGE SCALE GENOMIC DNA]</scope>
    <source>
        <strain evidence="8 9">DSM 6059</strain>
    </source>
</reference>
<keyword evidence="3 7" id="KW-0489">Methyltransferase</keyword>
<dbReference type="GO" id="GO:0043527">
    <property type="term" value="C:tRNA methyltransferase complex"/>
    <property type="evidence" value="ECO:0007669"/>
    <property type="project" value="TreeGrafter"/>
</dbReference>
<dbReference type="InterPro" id="IPR003358">
    <property type="entry name" value="tRNA_(Gua-N-7)_MeTrfase_Trmb"/>
</dbReference>